<accession>A0ABY1QBQ0</accession>
<name>A0ABY1QBQ0_9SPHN</name>
<feature type="domain" description="Beta-lactamase class A catalytic" evidence="7">
    <location>
        <begin position="86"/>
        <end position="311"/>
    </location>
</feature>
<evidence type="ECO:0000256" key="4">
    <source>
        <dbReference type="ARBA" id="ARBA00022801"/>
    </source>
</evidence>
<dbReference type="Gene3D" id="3.40.710.10">
    <property type="entry name" value="DD-peptidase/beta-lactamase superfamily"/>
    <property type="match status" value="1"/>
</dbReference>
<dbReference type="InterPro" id="IPR012338">
    <property type="entry name" value="Beta-lactam/transpept-like"/>
</dbReference>
<evidence type="ECO:0000256" key="5">
    <source>
        <dbReference type="ARBA" id="ARBA00023251"/>
    </source>
</evidence>
<comment type="similarity">
    <text evidence="2 6">Belongs to the class-A beta-lactamase family.</text>
</comment>
<dbReference type="InterPro" id="IPR000871">
    <property type="entry name" value="Beta-lactam_class-A"/>
</dbReference>
<evidence type="ECO:0000259" key="7">
    <source>
        <dbReference type="Pfam" id="PF13354"/>
    </source>
</evidence>
<protein>
    <recommendedName>
        <fullName evidence="3 6">Beta-lactamase</fullName>
        <ecNumber evidence="3 6">3.5.2.6</ecNumber>
    </recommendedName>
</protein>
<sequence>MTGADRLSARWSAGIGRIFAVAVAMAAWIAPIATQAETFSGQNQVAEVQNSFDDLFGTDQRGPRTYASPFGQQLAAVANASQGRIGVAAMDLTSGRMVDVLGDQRFPMASTSKIAIAATFLEGVDNGKWSLSSEFPLLVPVASRPFSSAIAPVRPGEYMSAARLIELMITRSNNYATDALLKVVGGPKAVNAWVERAGIEDWHIDRDIATLVRDDGAIDPAKVVDKRDSATPKAMVKMLAGIYQGKWLSPSSRRVLLGAMSRCLTGKRRIPAGVPAGVQVSHKTGSLNNTSSDVGIIETPDGRVFAVAIYVTGQGGRPGRESRIASIARTIYNGYHAEGPNYPRTASR</sequence>
<evidence type="ECO:0000256" key="3">
    <source>
        <dbReference type="ARBA" id="ARBA00012865"/>
    </source>
</evidence>
<comment type="caution">
    <text evidence="8">The sequence shown here is derived from an EMBL/GenBank/DDBJ whole genome shotgun (WGS) entry which is preliminary data.</text>
</comment>
<reference evidence="8 9" key="1">
    <citation type="submission" date="2017-05" db="EMBL/GenBank/DDBJ databases">
        <authorList>
            <person name="Varghese N."/>
            <person name="Submissions S."/>
        </authorList>
    </citation>
    <scope>NUCLEOTIDE SEQUENCE [LARGE SCALE GENOMIC DNA]</scope>
    <source>
        <strain evidence="8 9">SM16</strain>
    </source>
</reference>
<evidence type="ECO:0000313" key="8">
    <source>
        <dbReference type="EMBL" id="SMP66855.1"/>
    </source>
</evidence>
<dbReference type="Proteomes" id="UP001157910">
    <property type="component" value="Unassembled WGS sequence"/>
</dbReference>
<dbReference type="Pfam" id="PF13354">
    <property type="entry name" value="Beta-lactamase2"/>
    <property type="match status" value="1"/>
</dbReference>
<gene>
    <name evidence="8" type="ORF">SAMN06296065_10486</name>
</gene>
<dbReference type="RefSeq" id="WP_283405881.1">
    <property type="nucleotide sequence ID" value="NZ_FXUI01000004.1"/>
</dbReference>
<keyword evidence="5 6" id="KW-0046">Antibiotic resistance</keyword>
<dbReference type="PANTHER" id="PTHR35333">
    <property type="entry name" value="BETA-LACTAMASE"/>
    <property type="match status" value="1"/>
</dbReference>
<keyword evidence="9" id="KW-1185">Reference proteome</keyword>
<evidence type="ECO:0000256" key="2">
    <source>
        <dbReference type="ARBA" id="ARBA00009009"/>
    </source>
</evidence>
<keyword evidence="4 6" id="KW-0378">Hydrolase</keyword>
<dbReference type="PROSITE" id="PS00146">
    <property type="entry name" value="BETA_LACTAMASE_A"/>
    <property type="match status" value="1"/>
</dbReference>
<evidence type="ECO:0000256" key="6">
    <source>
        <dbReference type="RuleBase" id="RU361140"/>
    </source>
</evidence>
<organism evidence="8 9">
    <name type="scientific">Novosphingobium panipatense</name>
    <dbReference type="NCBI Taxonomy" id="428991"/>
    <lineage>
        <taxon>Bacteria</taxon>
        <taxon>Pseudomonadati</taxon>
        <taxon>Pseudomonadota</taxon>
        <taxon>Alphaproteobacteria</taxon>
        <taxon>Sphingomonadales</taxon>
        <taxon>Sphingomonadaceae</taxon>
        <taxon>Novosphingobium</taxon>
    </lineage>
</organism>
<dbReference type="PANTHER" id="PTHR35333:SF3">
    <property type="entry name" value="BETA-LACTAMASE-TYPE TRANSPEPTIDASE FOLD CONTAINING PROTEIN"/>
    <property type="match status" value="1"/>
</dbReference>
<dbReference type="InterPro" id="IPR045155">
    <property type="entry name" value="Beta-lactam_cat"/>
</dbReference>
<evidence type="ECO:0000256" key="1">
    <source>
        <dbReference type="ARBA" id="ARBA00001526"/>
    </source>
</evidence>
<comment type="catalytic activity">
    <reaction evidence="1 6">
        <text>a beta-lactam + H2O = a substituted beta-amino acid</text>
        <dbReference type="Rhea" id="RHEA:20401"/>
        <dbReference type="ChEBI" id="CHEBI:15377"/>
        <dbReference type="ChEBI" id="CHEBI:35627"/>
        <dbReference type="ChEBI" id="CHEBI:140347"/>
        <dbReference type="EC" id="3.5.2.6"/>
    </reaction>
</comment>
<dbReference type="SUPFAM" id="SSF56601">
    <property type="entry name" value="beta-lactamase/transpeptidase-like"/>
    <property type="match status" value="1"/>
</dbReference>
<evidence type="ECO:0000313" key="9">
    <source>
        <dbReference type="Proteomes" id="UP001157910"/>
    </source>
</evidence>
<dbReference type="EC" id="3.5.2.6" evidence="3 6"/>
<dbReference type="EMBL" id="FXUI01000004">
    <property type="protein sequence ID" value="SMP66855.1"/>
    <property type="molecule type" value="Genomic_DNA"/>
</dbReference>
<dbReference type="InterPro" id="IPR023650">
    <property type="entry name" value="Beta-lactam_class-A_AS"/>
</dbReference>
<proteinExistence type="inferred from homology"/>
<dbReference type="PRINTS" id="PR00118">
    <property type="entry name" value="BLACTAMASEA"/>
</dbReference>